<protein>
    <submittedName>
        <fullName evidence="1">Uncharacterized protein</fullName>
    </submittedName>
</protein>
<evidence type="ECO:0000313" key="2">
    <source>
        <dbReference type="Proteomes" id="UP001500218"/>
    </source>
</evidence>
<accession>A0ABN2MN70</accession>
<keyword evidence="2" id="KW-1185">Reference proteome</keyword>
<sequence>MTGRPRPALRTLVTAGGRLLLSQNDEPVLLAKVWNDHGLLWWLSALDSYVILDGHDRIVAAVAEDVEPPLMALARAAPRRAAEDTRLVVDRFVAQQPLLPEAGQAVADRSLARTLTGIETDYHRSRAWSLPGGPAAWDAIARAHSVAWAQDIAWLVALERRPVR</sequence>
<reference evidence="1 2" key="1">
    <citation type="journal article" date="2019" name="Int. J. Syst. Evol. Microbiol.">
        <title>The Global Catalogue of Microorganisms (GCM) 10K type strain sequencing project: providing services to taxonomists for standard genome sequencing and annotation.</title>
        <authorList>
            <consortium name="The Broad Institute Genomics Platform"/>
            <consortium name="The Broad Institute Genome Sequencing Center for Infectious Disease"/>
            <person name="Wu L."/>
            <person name="Ma J."/>
        </authorList>
    </citation>
    <scope>NUCLEOTIDE SEQUENCE [LARGE SCALE GENOMIC DNA]</scope>
    <source>
        <strain evidence="1 2">JCM 13250</strain>
    </source>
</reference>
<dbReference type="Proteomes" id="UP001500218">
    <property type="component" value="Unassembled WGS sequence"/>
</dbReference>
<dbReference type="RefSeq" id="WP_344139133.1">
    <property type="nucleotide sequence ID" value="NZ_BAAALT010000271.1"/>
</dbReference>
<name>A0ABN2MN70_9ACTN</name>
<organism evidence="1 2">
    <name type="scientific">Luedemannella flava</name>
    <dbReference type="NCBI Taxonomy" id="349316"/>
    <lineage>
        <taxon>Bacteria</taxon>
        <taxon>Bacillati</taxon>
        <taxon>Actinomycetota</taxon>
        <taxon>Actinomycetes</taxon>
        <taxon>Micromonosporales</taxon>
        <taxon>Micromonosporaceae</taxon>
        <taxon>Luedemannella</taxon>
    </lineage>
</organism>
<evidence type="ECO:0000313" key="1">
    <source>
        <dbReference type="EMBL" id="GAA1831684.1"/>
    </source>
</evidence>
<dbReference type="EMBL" id="BAAALT010000271">
    <property type="protein sequence ID" value="GAA1831684.1"/>
    <property type="molecule type" value="Genomic_DNA"/>
</dbReference>
<comment type="caution">
    <text evidence="1">The sequence shown here is derived from an EMBL/GenBank/DDBJ whole genome shotgun (WGS) entry which is preliminary data.</text>
</comment>
<proteinExistence type="predicted"/>
<gene>
    <name evidence="1" type="ORF">GCM10009682_57800</name>
</gene>